<dbReference type="EMBL" id="ASYS01000040">
    <property type="protein sequence ID" value="EQD99528.1"/>
    <property type="molecule type" value="Genomic_DNA"/>
</dbReference>
<comment type="caution">
    <text evidence="1">The sequence shown here is derived from an EMBL/GenBank/DDBJ whole genome shotgun (WGS) entry which is preliminary data.</text>
</comment>
<gene>
    <name evidence="1" type="ORF">L931_05220</name>
</gene>
<reference evidence="1 2" key="1">
    <citation type="journal article" date="2013" name="Genome Announc.">
        <title>Draft Genome Sequences of Helicobacter pylori Strains Isolated from Regions of Low and High Gastric Cancer Risk in Colombia.</title>
        <authorList>
            <person name="Sheh A."/>
            <person name="Piazuelo M.B."/>
            <person name="Wilson K.T."/>
            <person name="Correa P."/>
            <person name="Fox J.G."/>
        </authorList>
    </citation>
    <scope>NUCLEOTIDE SEQUENCE [LARGE SCALE GENOMIC DNA]</scope>
    <source>
        <strain evidence="1 2">PZ5024</strain>
    </source>
</reference>
<dbReference type="AlphaFoldDB" id="T2T4G3"/>
<accession>T2T4G3</accession>
<evidence type="ECO:0000313" key="2">
    <source>
        <dbReference type="Proteomes" id="UP000015645"/>
    </source>
</evidence>
<evidence type="ECO:0000313" key="1">
    <source>
        <dbReference type="EMBL" id="EQD99528.1"/>
    </source>
</evidence>
<protein>
    <submittedName>
        <fullName evidence="1">Uncharacterized protein</fullName>
    </submittedName>
</protein>
<name>T2T4G3_HELPX</name>
<organism evidence="1 2">
    <name type="scientific">Helicobacter pylori PZ5024</name>
    <dbReference type="NCBI Taxonomy" id="1337391"/>
    <lineage>
        <taxon>Bacteria</taxon>
        <taxon>Pseudomonadati</taxon>
        <taxon>Campylobacterota</taxon>
        <taxon>Epsilonproteobacteria</taxon>
        <taxon>Campylobacterales</taxon>
        <taxon>Helicobacteraceae</taxon>
        <taxon>Helicobacter</taxon>
    </lineage>
</organism>
<proteinExistence type="predicted"/>
<dbReference type="Proteomes" id="UP000015645">
    <property type="component" value="Unassembled WGS sequence"/>
</dbReference>
<sequence>MKFKNTQNIFHHQKPFFKSKKKQNFLIFAQFY</sequence>